<organism evidence="3 4">
    <name type="scientific">Rhizophagus irregularis</name>
    <dbReference type="NCBI Taxonomy" id="588596"/>
    <lineage>
        <taxon>Eukaryota</taxon>
        <taxon>Fungi</taxon>
        <taxon>Fungi incertae sedis</taxon>
        <taxon>Mucoromycota</taxon>
        <taxon>Glomeromycotina</taxon>
        <taxon>Glomeromycetes</taxon>
        <taxon>Glomerales</taxon>
        <taxon>Glomeraceae</taxon>
        <taxon>Rhizophagus</taxon>
    </lineage>
</organism>
<evidence type="ECO:0000313" key="4">
    <source>
        <dbReference type="Proteomes" id="UP000232722"/>
    </source>
</evidence>
<dbReference type="EMBL" id="LLXJ01000027">
    <property type="protein sequence ID" value="PKC17055.1"/>
    <property type="molecule type" value="Genomic_DNA"/>
</dbReference>
<dbReference type="GO" id="GO:0016705">
    <property type="term" value="F:oxidoreductase activity, acting on paired donors, with incorporation or reduction of molecular oxygen"/>
    <property type="evidence" value="ECO:0007669"/>
    <property type="project" value="InterPro"/>
</dbReference>
<sequence>MLDLISLVGFFILGIIGWATYKIYIWPVYITPLRKIPGPPSESLFYGNFKTIMTEERTCLKWVQKYGNIIKHHEILNQPALLILDTKIIQDILLNHVYDFIRPPYMLADAIAIAGRGLVFAEGENHKRQRKMMNPAFIHNNIKNTVIMIPFSILHRLPEIWGPTAAEFDPKRWLDPSLIKNVTNFNYLPFLAGTRACIGNKVALTEFKILLSMLIRNFVFKPIEGFNIKRRFIPLDKPDPYLGLSVSKVEN</sequence>
<keyword evidence="2" id="KW-1133">Transmembrane helix</keyword>
<dbReference type="PANTHER" id="PTHR24305">
    <property type="entry name" value="CYTOCHROME P450"/>
    <property type="match status" value="1"/>
</dbReference>
<dbReference type="Gene3D" id="1.10.630.10">
    <property type="entry name" value="Cytochrome P450"/>
    <property type="match status" value="2"/>
</dbReference>
<accession>A0A2N0QDA0</accession>
<dbReference type="InterPro" id="IPR036396">
    <property type="entry name" value="Cyt_P450_sf"/>
</dbReference>
<dbReference type="Proteomes" id="UP000232722">
    <property type="component" value="Unassembled WGS sequence"/>
</dbReference>
<evidence type="ECO:0000313" key="3">
    <source>
        <dbReference type="EMBL" id="PKC17055.1"/>
    </source>
</evidence>
<dbReference type="SUPFAM" id="SSF48264">
    <property type="entry name" value="Cytochrome P450"/>
    <property type="match status" value="2"/>
</dbReference>
<dbReference type="GO" id="GO:0004497">
    <property type="term" value="F:monooxygenase activity"/>
    <property type="evidence" value="ECO:0007669"/>
    <property type="project" value="InterPro"/>
</dbReference>
<dbReference type="Pfam" id="PF00067">
    <property type="entry name" value="p450"/>
    <property type="match status" value="2"/>
</dbReference>
<dbReference type="AlphaFoldDB" id="A0A2N0QDA0"/>
<dbReference type="GO" id="GO:0020037">
    <property type="term" value="F:heme binding"/>
    <property type="evidence" value="ECO:0007669"/>
    <property type="project" value="InterPro"/>
</dbReference>
<evidence type="ECO:0000256" key="2">
    <source>
        <dbReference type="SAM" id="Phobius"/>
    </source>
</evidence>
<comment type="similarity">
    <text evidence="1">Belongs to the cytochrome P450 family.</text>
</comment>
<dbReference type="GO" id="GO:0005506">
    <property type="term" value="F:iron ion binding"/>
    <property type="evidence" value="ECO:0007669"/>
    <property type="project" value="InterPro"/>
</dbReference>
<protein>
    <submittedName>
        <fullName evidence="3">Cytochrome P450</fullName>
    </submittedName>
</protein>
<evidence type="ECO:0000256" key="1">
    <source>
        <dbReference type="ARBA" id="ARBA00010617"/>
    </source>
</evidence>
<keyword evidence="2" id="KW-0472">Membrane</keyword>
<name>A0A2N0QDA0_9GLOM</name>
<dbReference type="PANTHER" id="PTHR24305:SF166">
    <property type="entry name" value="CYTOCHROME P450 12A4, MITOCHONDRIAL-RELATED"/>
    <property type="match status" value="1"/>
</dbReference>
<reference evidence="3 4" key="1">
    <citation type="submission" date="2016-04" db="EMBL/GenBank/DDBJ databases">
        <title>Genome analyses suggest a sexual origin of heterokaryosis in a supposedly ancient asexual fungus.</title>
        <authorList>
            <person name="Ropars J."/>
            <person name="Sedzielewska K."/>
            <person name="Noel J."/>
            <person name="Charron P."/>
            <person name="Farinelli L."/>
            <person name="Marton T."/>
            <person name="Kruger M."/>
            <person name="Pelin A."/>
            <person name="Brachmann A."/>
            <person name="Corradi N."/>
        </authorList>
    </citation>
    <scope>NUCLEOTIDE SEQUENCE [LARGE SCALE GENOMIC DNA]</scope>
    <source>
        <strain evidence="3 4">A5</strain>
    </source>
</reference>
<proteinExistence type="inferred from homology"/>
<comment type="caution">
    <text evidence="3">The sequence shown here is derived from an EMBL/GenBank/DDBJ whole genome shotgun (WGS) entry which is preliminary data.</text>
</comment>
<feature type="transmembrane region" description="Helical" evidence="2">
    <location>
        <begin position="6"/>
        <end position="25"/>
    </location>
</feature>
<keyword evidence="2" id="KW-0812">Transmembrane</keyword>
<gene>
    <name evidence="3" type="ORF">RhiirA5_393950</name>
</gene>
<dbReference type="InterPro" id="IPR050121">
    <property type="entry name" value="Cytochrome_P450_monoxygenase"/>
</dbReference>
<dbReference type="InterPro" id="IPR001128">
    <property type="entry name" value="Cyt_P450"/>
</dbReference>
<reference evidence="3 4" key="2">
    <citation type="submission" date="2017-09" db="EMBL/GenBank/DDBJ databases">
        <title>Extensive intraspecific genome diversity in a model arbuscular mycorrhizal fungus.</title>
        <authorList>
            <person name="Chen E.C."/>
            <person name="Morin E."/>
            <person name="Beaudet D."/>
            <person name="Noel J."/>
            <person name="Ndikumana S."/>
            <person name="Charron P."/>
            <person name="St-Onge C."/>
            <person name="Giorgi J."/>
            <person name="Grigoriev I.V."/>
            <person name="Roux C."/>
            <person name="Martin F.M."/>
            <person name="Corradi N."/>
        </authorList>
    </citation>
    <scope>NUCLEOTIDE SEQUENCE [LARGE SCALE GENOMIC DNA]</scope>
    <source>
        <strain evidence="3 4">A5</strain>
    </source>
</reference>